<dbReference type="EMBL" id="JAVHNR010000010">
    <property type="protein sequence ID" value="KAK6331711.1"/>
    <property type="molecule type" value="Genomic_DNA"/>
</dbReference>
<gene>
    <name evidence="1" type="ORF">TWF718_002257</name>
</gene>
<accession>A0AAN8R8L7</accession>
<proteinExistence type="predicted"/>
<evidence type="ECO:0000313" key="2">
    <source>
        <dbReference type="Proteomes" id="UP001313282"/>
    </source>
</evidence>
<protein>
    <submittedName>
        <fullName evidence="1">Uncharacterized protein</fullName>
    </submittedName>
</protein>
<dbReference type="AlphaFoldDB" id="A0AAN8R8L7"/>
<evidence type="ECO:0000313" key="1">
    <source>
        <dbReference type="EMBL" id="KAK6331711.1"/>
    </source>
</evidence>
<sequence>MAELSVVNIAPRVNAIDAFLERSDAVSDCNDYFFRDKICSREAEKIKEALLKNPMFQSSRARFTYDSRHMEIRITRDNPLINVTSLWFDIHRARWHEEGKLTPILSDAITTFCGVESKHSTSAYPETITSPNYCILPWSKTYPSIVIESAFTQPLAHLEHQKEIWKLATNGETKVVIFGKFSKSPRGTIMGDVYFHRMNDNGIATSSKYGIFPTPKTETPQFIRVSVGEIYGGTCPRSLDPDAELMLSISKLRSMCQKIIRGSGMIPDEI</sequence>
<keyword evidence="2" id="KW-1185">Reference proteome</keyword>
<name>A0AAN8R8L7_9PEZI</name>
<comment type="caution">
    <text evidence="1">The sequence shown here is derived from an EMBL/GenBank/DDBJ whole genome shotgun (WGS) entry which is preliminary data.</text>
</comment>
<organism evidence="1 2">
    <name type="scientific">Orbilia javanica</name>
    <dbReference type="NCBI Taxonomy" id="47235"/>
    <lineage>
        <taxon>Eukaryota</taxon>
        <taxon>Fungi</taxon>
        <taxon>Dikarya</taxon>
        <taxon>Ascomycota</taxon>
        <taxon>Pezizomycotina</taxon>
        <taxon>Orbiliomycetes</taxon>
        <taxon>Orbiliales</taxon>
        <taxon>Orbiliaceae</taxon>
        <taxon>Orbilia</taxon>
    </lineage>
</organism>
<dbReference type="Proteomes" id="UP001313282">
    <property type="component" value="Unassembled WGS sequence"/>
</dbReference>
<reference evidence="1 2" key="1">
    <citation type="submission" date="2019-10" db="EMBL/GenBank/DDBJ databases">
        <authorList>
            <person name="Palmer J.M."/>
        </authorList>
    </citation>
    <scope>NUCLEOTIDE SEQUENCE [LARGE SCALE GENOMIC DNA]</scope>
    <source>
        <strain evidence="1 2">TWF718</strain>
    </source>
</reference>